<evidence type="ECO:0000256" key="1">
    <source>
        <dbReference type="SAM" id="MobiDB-lite"/>
    </source>
</evidence>
<dbReference type="RefSeq" id="XP_007739528.1">
    <property type="nucleotide sequence ID" value="XM_007741338.1"/>
</dbReference>
<dbReference type="Proteomes" id="UP000019471">
    <property type="component" value="Unassembled WGS sequence"/>
</dbReference>
<dbReference type="EMBL" id="AMGX01000001">
    <property type="protein sequence ID" value="EXJ76211.1"/>
    <property type="molecule type" value="Genomic_DNA"/>
</dbReference>
<dbReference type="AlphaFoldDB" id="W9XGY7"/>
<organism evidence="2 3">
    <name type="scientific">Cladophialophora psammophila CBS 110553</name>
    <dbReference type="NCBI Taxonomy" id="1182543"/>
    <lineage>
        <taxon>Eukaryota</taxon>
        <taxon>Fungi</taxon>
        <taxon>Dikarya</taxon>
        <taxon>Ascomycota</taxon>
        <taxon>Pezizomycotina</taxon>
        <taxon>Eurotiomycetes</taxon>
        <taxon>Chaetothyriomycetidae</taxon>
        <taxon>Chaetothyriales</taxon>
        <taxon>Herpotrichiellaceae</taxon>
        <taxon>Cladophialophora</taxon>
    </lineage>
</organism>
<keyword evidence="3" id="KW-1185">Reference proteome</keyword>
<protein>
    <submittedName>
        <fullName evidence="2">Uncharacterized protein</fullName>
    </submittedName>
</protein>
<feature type="region of interest" description="Disordered" evidence="1">
    <location>
        <begin position="221"/>
        <end position="313"/>
    </location>
</feature>
<comment type="caution">
    <text evidence="2">The sequence shown here is derived from an EMBL/GenBank/DDBJ whole genome shotgun (WGS) entry which is preliminary data.</text>
</comment>
<reference evidence="2 3" key="1">
    <citation type="submission" date="2013-03" db="EMBL/GenBank/DDBJ databases">
        <title>The Genome Sequence of Cladophialophora psammophila CBS 110553.</title>
        <authorList>
            <consortium name="The Broad Institute Genomics Platform"/>
            <person name="Cuomo C."/>
            <person name="de Hoog S."/>
            <person name="Gorbushina A."/>
            <person name="Walker B."/>
            <person name="Young S.K."/>
            <person name="Zeng Q."/>
            <person name="Gargeya S."/>
            <person name="Fitzgerald M."/>
            <person name="Haas B."/>
            <person name="Abouelleil A."/>
            <person name="Allen A.W."/>
            <person name="Alvarado L."/>
            <person name="Arachchi H.M."/>
            <person name="Berlin A.M."/>
            <person name="Chapman S.B."/>
            <person name="Gainer-Dewar J."/>
            <person name="Goldberg J."/>
            <person name="Griggs A."/>
            <person name="Gujja S."/>
            <person name="Hansen M."/>
            <person name="Howarth C."/>
            <person name="Imamovic A."/>
            <person name="Ireland A."/>
            <person name="Larimer J."/>
            <person name="McCowan C."/>
            <person name="Murphy C."/>
            <person name="Pearson M."/>
            <person name="Poon T.W."/>
            <person name="Priest M."/>
            <person name="Roberts A."/>
            <person name="Saif S."/>
            <person name="Shea T."/>
            <person name="Sisk P."/>
            <person name="Sykes S."/>
            <person name="Wortman J."/>
            <person name="Nusbaum C."/>
            <person name="Birren B."/>
        </authorList>
    </citation>
    <scope>NUCLEOTIDE SEQUENCE [LARGE SCALE GENOMIC DNA]</scope>
    <source>
        <strain evidence="2 3">CBS 110553</strain>
    </source>
</reference>
<dbReference type="OrthoDB" id="10650888at2759"/>
<name>W9XGY7_9EURO</name>
<dbReference type="GeneID" id="19185455"/>
<evidence type="ECO:0000313" key="3">
    <source>
        <dbReference type="Proteomes" id="UP000019471"/>
    </source>
</evidence>
<dbReference type="HOGENOM" id="CLU_839382_0_0_1"/>
<feature type="compositionally biased region" description="Acidic residues" evidence="1">
    <location>
        <begin position="235"/>
        <end position="252"/>
    </location>
</feature>
<gene>
    <name evidence="2" type="ORF">A1O5_00719</name>
</gene>
<proteinExistence type="predicted"/>
<sequence>MTLPESPPCSSRSGPPVSGVSSILEAPVALPKDSGSFPKDLVLVVIEKIYVRRDSFDHLDFWSESEESLRMQLDQEIDLCFRHRRGSRQPHDYLLQLTYAGTKKEELRPSIVITTSSPKTRKLIKKRLASEQVQCILQRLRRDLWVLVDSSKRAGGADTQAWPSDDLRIWLRYHVPGPSFCGSKIELVQRGAQVSACVFGGTILIGDRLFGLTASHPFPQINPDLANESKQGGSLDEDEDEAEDDTASEDEGPFYIPWNTNGNDGYEDSVDPEMAREVVLDASDEDMWISGNSPPKSSKNRGRSFQASSQSRKFPVGSCLLCDSNDIRSDV</sequence>
<evidence type="ECO:0000313" key="2">
    <source>
        <dbReference type="EMBL" id="EXJ76211.1"/>
    </source>
</evidence>
<accession>W9XGY7</accession>
<feature type="compositionally biased region" description="Polar residues" evidence="1">
    <location>
        <begin position="290"/>
        <end position="312"/>
    </location>
</feature>